<dbReference type="Gene3D" id="2.40.50.1070">
    <property type="match status" value="1"/>
</dbReference>
<dbReference type="EC" id="2.1.1.35" evidence="4"/>
<dbReference type="PROSITE" id="PS51687">
    <property type="entry name" value="SAM_MT_RNA_M5U"/>
    <property type="match status" value="1"/>
</dbReference>
<feature type="binding site" evidence="6">
    <location>
        <position position="272"/>
    </location>
    <ligand>
        <name>S-adenosyl-L-methionine</name>
        <dbReference type="ChEBI" id="CHEBI:59789"/>
    </ligand>
</feature>
<feature type="compositionally biased region" description="Polar residues" evidence="7">
    <location>
        <begin position="42"/>
        <end position="52"/>
    </location>
</feature>
<comment type="caution">
    <text evidence="9">The sequence shown here is derived from an EMBL/GenBank/DDBJ whole genome shotgun (WGS) entry which is preliminary data.</text>
</comment>
<dbReference type="InterPro" id="IPR025823">
    <property type="entry name" value="TRM2B_chor"/>
</dbReference>
<gene>
    <name evidence="9" type="ORF">HHUSO_G8721</name>
</gene>
<evidence type="ECO:0000256" key="1">
    <source>
        <dbReference type="ARBA" id="ARBA00022603"/>
    </source>
</evidence>
<comment type="similarity">
    <text evidence="6">Belongs to the class I-like SAM-binding methyltransferase superfamily. RNA M5U methyltransferase family.</text>
</comment>
<evidence type="ECO:0000256" key="3">
    <source>
        <dbReference type="ARBA" id="ARBA00022691"/>
    </source>
</evidence>
<sequence length="453" mass="51130">MVTVRFLCQFLPQKIPIWTWYHVPRRFWSCVVIDKTICQENTGSSEDQSKSWIKTRKKKQHSLPPKPANDHLPWEERLADAVTPLWRLSYEEQLQPVLGGYRNKSTFSVNRGIDGDPKTVGFYVGTGKGRNIVCVRSDHLLNMPEKHKEVARFYEEFIRQSPLEPCILFHEGGHWREITVRTNAVGSTMAIVYFHPQNLTEEEIQPHKETLVEFFTHGPGAACQLTSLYFQESSMTRCTNEQSPYQLLYGEPYIFEELLGLRFRISADAFFQVNTSGAEVLYRTVGELSKADRSSILIDVCCGTGAIGLSLSKGVEQVIGIELIEQAVQDAAHNASLNGISNCDFRSGKAEVVLPQLLPSLDSAAPLFAIVNPSRAGLHYRVTRAIRNCTSIRRLIYISCKPDGEAMRNFAELCCPPDRQKKLLGDPFVPAVAIPVDMFPHTAHCELVLVFER</sequence>
<keyword evidence="10" id="KW-1185">Reference proteome</keyword>
<feature type="domain" description="Methyltransferase" evidence="8">
    <location>
        <begin position="296"/>
        <end position="357"/>
    </location>
</feature>
<dbReference type="InterPro" id="IPR045850">
    <property type="entry name" value="TRM2_met"/>
</dbReference>
<dbReference type="EMBL" id="JAHFZB010000007">
    <property type="protein sequence ID" value="KAK6487521.1"/>
    <property type="molecule type" value="Genomic_DNA"/>
</dbReference>
<comment type="caution">
    <text evidence="6">Lacks conserved residue(s) required for the propagation of feature annotation.</text>
</comment>
<dbReference type="CDD" id="cd02440">
    <property type="entry name" value="AdoMet_MTases"/>
    <property type="match status" value="1"/>
</dbReference>
<reference evidence="9 10" key="1">
    <citation type="submission" date="2021-05" db="EMBL/GenBank/DDBJ databases">
        <authorList>
            <person name="Zahm M."/>
            <person name="Klopp C."/>
            <person name="Cabau C."/>
            <person name="Kuhl H."/>
            <person name="Suciu R."/>
            <person name="Ciorpac M."/>
            <person name="Holostenco D."/>
            <person name="Gessner J."/>
            <person name="Wuertz S."/>
            <person name="Hohne C."/>
            <person name="Stock M."/>
            <person name="Gislard M."/>
            <person name="Lluch J."/>
            <person name="Milhes M."/>
            <person name="Lampietro C."/>
            <person name="Lopez Roques C."/>
            <person name="Donnadieu C."/>
            <person name="Du K."/>
            <person name="Schartl M."/>
            <person name="Guiguen Y."/>
        </authorList>
    </citation>
    <scope>NUCLEOTIDE SEQUENCE [LARGE SCALE GENOMIC DNA]</scope>
    <source>
        <strain evidence="9">Hh-F2</strain>
        <tissue evidence="9">Blood</tissue>
    </source>
</reference>
<organism evidence="9 10">
    <name type="scientific">Huso huso</name>
    <name type="common">Beluga</name>
    <name type="synonym">Acipenser huso</name>
    <dbReference type="NCBI Taxonomy" id="61971"/>
    <lineage>
        <taxon>Eukaryota</taxon>
        <taxon>Metazoa</taxon>
        <taxon>Chordata</taxon>
        <taxon>Craniata</taxon>
        <taxon>Vertebrata</taxon>
        <taxon>Euteleostomi</taxon>
        <taxon>Actinopterygii</taxon>
        <taxon>Chondrostei</taxon>
        <taxon>Acipenseriformes</taxon>
        <taxon>Acipenseridae</taxon>
        <taxon>Huso</taxon>
    </lineage>
</organism>
<evidence type="ECO:0000256" key="7">
    <source>
        <dbReference type="SAM" id="MobiDB-lite"/>
    </source>
</evidence>
<dbReference type="InterPro" id="IPR010280">
    <property type="entry name" value="U5_MeTrfase_fam"/>
</dbReference>
<evidence type="ECO:0000259" key="8">
    <source>
        <dbReference type="Pfam" id="PF13847"/>
    </source>
</evidence>
<name>A0ABR0ZRS5_HUSHU</name>
<evidence type="ECO:0000256" key="5">
    <source>
        <dbReference type="ARBA" id="ARBA00047278"/>
    </source>
</evidence>
<dbReference type="PROSITE" id="PS51621">
    <property type="entry name" value="SAM_MT_RNA_M5U_1"/>
    <property type="match status" value="1"/>
</dbReference>
<feature type="region of interest" description="Disordered" evidence="7">
    <location>
        <begin position="42"/>
        <end position="71"/>
    </location>
</feature>
<evidence type="ECO:0000256" key="4">
    <source>
        <dbReference type="ARBA" id="ARBA00033763"/>
    </source>
</evidence>
<dbReference type="SUPFAM" id="SSF53335">
    <property type="entry name" value="S-adenosyl-L-methionine-dependent methyltransferases"/>
    <property type="match status" value="1"/>
</dbReference>
<feature type="active site" description="Nucleophile" evidence="6">
    <location>
        <position position="400"/>
    </location>
</feature>
<feature type="binding site" evidence="6">
    <location>
        <position position="372"/>
    </location>
    <ligand>
        <name>S-adenosyl-L-methionine</name>
        <dbReference type="ChEBI" id="CHEBI:59789"/>
    </ligand>
</feature>
<dbReference type="PANTHER" id="PTHR45904">
    <property type="entry name" value="TRNA (URACIL-5-)-METHYLTRANSFERASE"/>
    <property type="match status" value="1"/>
</dbReference>
<evidence type="ECO:0000313" key="9">
    <source>
        <dbReference type="EMBL" id="KAK6487521.1"/>
    </source>
</evidence>
<dbReference type="PANTHER" id="PTHR45904:SF1">
    <property type="entry name" value="TRNA (URACIL-5-)-METHYLTRANSFERASE HOMOLOG B"/>
    <property type="match status" value="1"/>
</dbReference>
<dbReference type="Gene3D" id="3.40.50.150">
    <property type="entry name" value="Vaccinia Virus protein VP39"/>
    <property type="match status" value="1"/>
</dbReference>
<evidence type="ECO:0000313" key="10">
    <source>
        <dbReference type="Proteomes" id="UP001369086"/>
    </source>
</evidence>
<evidence type="ECO:0000256" key="2">
    <source>
        <dbReference type="ARBA" id="ARBA00022679"/>
    </source>
</evidence>
<evidence type="ECO:0000256" key="6">
    <source>
        <dbReference type="PROSITE-ProRule" id="PRU01024"/>
    </source>
</evidence>
<feature type="binding site" evidence="6">
    <location>
        <position position="322"/>
    </location>
    <ligand>
        <name>S-adenosyl-L-methionine</name>
        <dbReference type="ChEBI" id="CHEBI:59789"/>
    </ligand>
</feature>
<comment type="catalytic activity">
    <reaction evidence="5">
        <text>uridine(54) in tRNA + S-adenosyl-L-methionine = 5-methyluridine(54) in tRNA + S-adenosyl-L-homocysteine + H(+)</text>
        <dbReference type="Rhea" id="RHEA:42712"/>
        <dbReference type="Rhea" id="RHEA-COMP:10167"/>
        <dbReference type="Rhea" id="RHEA-COMP:10193"/>
        <dbReference type="ChEBI" id="CHEBI:15378"/>
        <dbReference type="ChEBI" id="CHEBI:57856"/>
        <dbReference type="ChEBI" id="CHEBI:59789"/>
        <dbReference type="ChEBI" id="CHEBI:65315"/>
        <dbReference type="ChEBI" id="CHEBI:74447"/>
        <dbReference type="EC" id="2.1.1.35"/>
    </reaction>
    <physiologicalReaction direction="left-to-right" evidence="5">
        <dbReference type="Rhea" id="RHEA:42713"/>
    </physiologicalReaction>
</comment>
<protein>
    <recommendedName>
        <fullName evidence="4">tRNA (uracil(54)-C(5))-methyltransferase</fullName>
        <ecNumber evidence="4">2.1.1.35</ecNumber>
    </recommendedName>
</protein>
<dbReference type="InterPro" id="IPR029063">
    <property type="entry name" value="SAM-dependent_MTases_sf"/>
</dbReference>
<dbReference type="InterPro" id="IPR025714">
    <property type="entry name" value="Methyltranfer_dom"/>
</dbReference>
<dbReference type="Proteomes" id="UP001369086">
    <property type="component" value="Unassembled WGS sequence"/>
</dbReference>
<accession>A0ABR0ZRS5</accession>
<dbReference type="Pfam" id="PF13847">
    <property type="entry name" value="Methyltransf_31"/>
    <property type="match status" value="1"/>
</dbReference>
<proteinExistence type="inferred from homology"/>
<keyword evidence="2 6" id="KW-0808">Transferase</keyword>
<keyword evidence="1 6" id="KW-0489">Methyltransferase</keyword>
<keyword evidence="3 6" id="KW-0949">S-adenosyl-L-methionine</keyword>